<dbReference type="EMBL" id="JNBR01001473">
    <property type="protein sequence ID" value="OQR86948.1"/>
    <property type="molecule type" value="Genomic_DNA"/>
</dbReference>
<dbReference type="AlphaFoldDB" id="A0A1V9YMJ9"/>
<protein>
    <submittedName>
        <fullName evidence="2">Uncharacterized protein</fullName>
    </submittedName>
</protein>
<dbReference type="Proteomes" id="UP000243579">
    <property type="component" value="Unassembled WGS sequence"/>
</dbReference>
<feature type="transmembrane region" description="Helical" evidence="1">
    <location>
        <begin position="184"/>
        <end position="202"/>
    </location>
</feature>
<keyword evidence="3" id="KW-1185">Reference proteome</keyword>
<dbReference type="OrthoDB" id="5586934at2759"/>
<keyword evidence="1" id="KW-1133">Transmembrane helix</keyword>
<evidence type="ECO:0000256" key="1">
    <source>
        <dbReference type="SAM" id="Phobius"/>
    </source>
</evidence>
<feature type="transmembrane region" description="Helical" evidence="1">
    <location>
        <begin position="207"/>
        <end position="229"/>
    </location>
</feature>
<feature type="transmembrane region" description="Helical" evidence="1">
    <location>
        <begin position="82"/>
        <end position="101"/>
    </location>
</feature>
<organism evidence="2 3">
    <name type="scientific">Achlya hypogyna</name>
    <name type="common">Oomycete</name>
    <name type="synonym">Protoachlya hypogyna</name>
    <dbReference type="NCBI Taxonomy" id="1202772"/>
    <lineage>
        <taxon>Eukaryota</taxon>
        <taxon>Sar</taxon>
        <taxon>Stramenopiles</taxon>
        <taxon>Oomycota</taxon>
        <taxon>Saprolegniomycetes</taxon>
        <taxon>Saprolegniales</taxon>
        <taxon>Achlyaceae</taxon>
        <taxon>Achlya</taxon>
    </lineage>
</organism>
<dbReference type="PANTHER" id="PTHR33802">
    <property type="entry name" value="SI:CH211-161H7.5-RELATED"/>
    <property type="match status" value="1"/>
</dbReference>
<gene>
    <name evidence="2" type="ORF">ACHHYP_09711</name>
</gene>
<evidence type="ECO:0000313" key="3">
    <source>
        <dbReference type="Proteomes" id="UP000243579"/>
    </source>
</evidence>
<evidence type="ECO:0000313" key="2">
    <source>
        <dbReference type="EMBL" id="OQR86948.1"/>
    </source>
</evidence>
<name>A0A1V9YMJ9_ACHHY</name>
<feature type="transmembrane region" description="Helical" evidence="1">
    <location>
        <begin position="7"/>
        <end position="29"/>
    </location>
</feature>
<feature type="transmembrane region" description="Helical" evidence="1">
    <location>
        <begin position="107"/>
        <end position="126"/>
    </location>
</feature>
<accession>A0A1V9YMJ9</accession>
<feature type="transmembrane region" description="Helical" evidence="1">
    <location>
        <begin position="249"/>
        <end position="271"/>
    </location>
</feature>
<sequence length="296" mass="32612">MTAQWSGALRAGMAVGLLLTLVFNGLHSASGDMREAGFANPNLLTPDKMFFALLLPIYLLLGAFVIRECIAPTETIANIHTLYVLFILSCPCNIAFMALFVSGHVHWAFLANFTMWLLLFAAYLLVEDAVEPIVVTTLLFSTNYGHVFATRNRTDFWLVRMPFTLYWAWNCATATVALNVSLEALGIHVMAIYVFWCGLWVLANAIILIGTGDVPFIFIAVYTLVAIAVESARATDRLVPQNPNYTEHYAITVMASVGAFVLTGLFLFLVLHKWWRGGANFPRLTAGTKAAYGSLG</sequence>
<keyword evidence="1" id="KW-0812">Transmembrane</keyword>
<proteinExistence type="predicted"/>
<feature type="transmembrane region" description="Helical" evidence="1">
    <location>
        <begin position="49"/>
        <end position="70"/>
    </location>
</feature>
<feature type="transmembrane region" description="Helical" evidence="1">
    <location>
        <begin position="157"/>
        <end position="178"/>
    </location>
</feature>
<keyword evidence="1" id="KW-0472">Membrane</keyword>
<dbReference type="PANTHER" id="PTHR33802:SF2">
    <property type="entry name" value="EF-HAND DOMAIN-CONTAINING PROTEIN"/>
    <property type="match status" value="1"/>
</dbReference>
<reference evidence="2 3" key="1">
    <citation type="journal article" date="2014" name="Genome Biol. Evol.">
        <title>The secreted proteins of Achlya hypogyna and Thraustotheca clavata identify the ancestral oomycete secretome and reveal gene acquisitions by horizontal gene transfer.</title>
        <authorList>
            <person name="Misner I."/>
            <person name="Blouin N."/>
            <person name="Leonard G."/>
            <person name="Richards T.A."/>
            <person name="Lane C.E."/>
        </authorList>
    </citation>
    <scope>NUCLEOTIDE SEQUENCE [LARGE SCALE GENOMIC DNA]</scope>
    <source>
        <strain evidence="2 3">ATCC 48635</strain>
    </source>
</reference>
<comment type="caution">
    <text evidence="2">The sequence shown here is derived from an EMBL/GenBank/DDBJ whole genome shotgun (WGS) entry which is preliminary data.</text>
</comment>